<reference evidence="1" key="2">
    <citation type="submission" date="2021-01" db="EMBL/GenBank/DDBJ databases">
        <authorList>
            <person name="Schikora-Tamarit M.A."/>
        </authorList>
    </citation>
    <scope>NUCLEOTIDE SEQUENCE</scope>
    <source>
        <strain evidence="1">CBS2887</strain>
    </source>
</reference>
<dbReference type="AlphaFoldDB" id="A0A9P8PZC2"/>
<comment type="caution">
    <text evidence="1">The sequence shown here is derived from an EMBL/GenBank/DDBJ whole genome shotgun (WGS) entry which is preliminary data.</text>
</comment>
<accession>A0A9P8PZC2</accession>
<keyword evidence="2" id="KW-1185">Reference proteome</keyword>
<reference evidence="1" key="1">
    <citation type="journal article" date="2021" name="Open Biol.">
        <title>Shared evolutionary footprints suggest mitochondrial oxidative damage underlies multiple complex I losses in fungi.</title>
        <authorList>
            <person name="Schikora-Tamarit M.A."/>
            <person name="Marcet-Houben M."/>
            <person name="Nosek J."/>
            <person name="Gabaldon T."/>
        </authorList>
    </citation>
    <scope>NUCLEOTIDE SEQUENCE</scope>
    <source>
        <strain evidence="1">CBS2887</strain>
    </source>
</reference>
<dbReference type="Proteomes" id="UP000774326">
    <property type="component" value="Unassembled WGS sequence"/>
</dbReference>
<name>A0A9P8PZC2_WICPI</name>
<organism evidence="1 2">
    <name type="scientific">Wickerhamomyces pijperi</name>
    <name type="common">Yeast</name>
    <name type="synonym">Pichia pijperi</name>
    <dbReference type="NCBI Taxonomy" id="599730"/>
    <lineage>
        <taxon>Eukaryota</taxon>
        <taxon>Fungi</taxon>
        <taxon>Dikarya</taxon>
        <taxon>Ascomycota</taxon>
        <taxon>Saccharomycotina</taxon>
        <taxon>Saccharomycetes</taxon>
        <taxon>Phaffomycetales</taxon>
        <taxon>Wickerhamomycetaceae</taxon>
        <taxon>Wickerhamomyces</taxon>
    </lineage>
</organism>
<gene>
    <name evidence="1" type="ORF">WICPIJ_007903</name>
</gene>
<evidence type="ECO:0000313" key="1">
    <source>
        <dbReference type="EMBL" id="KAH3681128.1"/>
    </source>
</evidence>
<evidence type="ECO:0000313" key="2">
    <source>
        <dbReference type="Proteomes" id="UP000774326"/>
    </source>
</evidence>
<protein>
    <submittedName>
        <fullName evidence="1">Uncharacterized protein</fullName>
    </submittedName>
</protein>
<sequence>MVISASSTVVGPLRSLRTFKVLDVSCGCVRLVNERLKDGGGANLMDSSKSIIDLFFFIGVASTWVNDCGGCD</sequence>
<dbReference type="EMBL" id="JAEUBG010004581">
    <property type="protein sequence ID" value="KAH3681128.1"/>
    <property type="molecule type" value="Genomic_DNA"/>
</dbReference>
<proteinExistence type="predicted"/>